<evidence type="ECO:0000313" key="1">
    <source>
        <dbReference type="EMBL" id="KAB8299984.1"/>
    </source>
</evidence>
<accession>A0A5N6KA18</accession>
<proteinExistence type="predicted"/>
<evidence type="ECO:0000313" key="2">
    <source>
        <dbReference type="Proteomes" id="UP000326757"/>
    </source>
</evidence>
<keyword evidence="2" id="KW-1185">Reference proteome</keyword>
<comment type="caution">
    <text evidence="1">The sequence shown here is derived from an EMBL/GenBank/DDBJ whole genome shotgun (WGS) entry which is preliminary data.</text>
</comment>
<sequence length="83" mass="9764">MCLSTKNGERRMLMCCASFSVEDVDKNFLGTRSERSYRDDFPLGVDDDDDADDADVLIKLSQVDTEMWMKMEMEMEMEMEMWI</sequence>
<dbReference type="AlphaFoldDB" id="A0A5N6KA18"/>
<dbReference type="EMBL" id="VIGI01000005">
    <property type="protein sequence ID" value="KAB8299984.1"/>
    <property type="molecule type" value="Genomic_DNA"/>
</dbReference>
<protein>
    <submittedName>
        <fullName evidence="1">Uncharacterized protein</fullName>
    </submittedName>
</protein>
<gene>
    <name evidence="1" type="ORF">EYC80_000226</name>
</gene>
<reference evidence="1 2" key="1">
    <citation type="submission" date="2019-06" db="EMBL/GenBank/DDBJ databases">
        <title>Genome Sequence of the Brown Rot Fungal Pathogen Monilinia laxa.</title>
        <authorList>
            <person name="De Miccolis Angelini R.M."/>
            <person name="Landi L."/>
            <person name="Abate D."/>
            <person name="Pollastro S."/>
            <person name="Romanazzi G."/>
            <person name="Faretra F."/>
        </authorList>
    </citation>
    <scope>NUCLEOTIDE SEQUENCE [LARGE SCALE GENOMIC DNA]</scope>
    <source>
        <strain evidence="1 2">Mlax316</strain>
    </source>
</reference>
<dbReference type="Proteomes" id="UP000326757">
    <property type="component" value="Unassembled WGS sequence"/>
</dbReference>
<name>A0A5N6KA18_MONLA</name>
<organism evidence="1 2">
    <name type="scientific">Monilinia laxa</name>
    <name type="common">Brown rot fungus</name>
    <name type="synonym">Sclerotinia laxa</name>
    <dbReference type="NCBI Taxonomy" id="61186"/>
    <lineage>
        <taxon>Eukaryota</taxon>
        <taxon>Fungi</taxon>
        <taxon>Dikarya</taxon>
        <taxon>Ascomycota</taxon>
        <taxon>Pezizomycotina</taxon>
        <taxon>Leotiomycetes</taxon>
        <taxon>Helotiales</taxon>
        <taxon>Sclerotiniaceae</taxon>
        <taxon>Monilinia</taxon>
    </lineage>
</organism>